<evidence type="ECO:0000313" key="2">
    <source>
        <dbReference type="EMBL" id="GBP17793.1"/>
    </source>
</evidence>
<dbReference type="EMBL" id="BGZK01000090">
    <property type="protein sequence ID" value="GBP17793.1"/>
    <property type="molecule type" value="Genomic_DNA"/>
</dbReference>
<comment type="caution">
    <text evidence="2">The sequence shown here is derived from an EMBL/GenBank/DDBJ whole genome shotgun (WGS) entry which is preliminary data.</text>
</comment>
<reference evidence="2 3" key="1">
    <citation type="journal article" date="2019" name="Commun. Biol.">
        <title>The bagworm genome reveals a unique fibroin gene that provides high tensile strength.</title>
        <authorList>
            <person name="Kono N."/>
            <person name="Nakamura H."/>
            <person name="Ohtoshi R."/>
            <person name="Tomita M."/>
            <person name="Numata K."/>
            <person name="Arakawa K."/>
        </authorList>
    </citation>
    <scope>NUCLEOTIDE SEQUENCE [LARGE SCALE GENOMIC DNA]</scope>
</reference>
<proteinExistence type="predicted"/>
<dbReference type="AlphaFoldDB" id="A0A4C1TUS8"/>
<sequence>MSRRSRASSLVRNEGPSLGGFSGPEKVALLISGRKTVGIRMRGSKSRRLENNPLDFITVTRSRRVRY</sequence>
<protein>
    <submittedName>
        <fullName evidence="2">Uncharacterized protein</fullName>
    </submittedName>
</protein>
<name>A0A4C1TUS8_EUMVA</name>
<organism evidence="2 3">
    <name type="scientific">Eumeta variegata</name>
    <name type="common">Bagworm moth</name>
    <name type="synonym">Eumeta japonica</name>
    <dbReference type="NCBI Taxonomy" id="151549"/>
    <lineage>
        <taxon>Eukaryota</taxon>
        <taxon>Metazoa</taxon>
        <taxon>Ecdysozoa</taxon>
        <taxon>Arthropoda</taxon>
        <taxon>Hexapoda</taxon>
        <taxon>Insecta</taxon>
        <taxon>Pterygota</taxon>
        <taxon>Neoptera</taxon>
        <taxon>Endopterygota</taxon>
        <taxon>Lepidoptera</taxon>
        <taxon>Glossata</taxon>
        <taxon>Ditrysia</taxon>
        <taxon>Tineoidea</taxon>
        <taxon>Psychidae</taxon>
        <taxon>Oiketicinae</taxon>
        <taxon>Eumeta</taxon>
    </lineage>
</organism>
<keyword evidence="3" id="KW-1185">Reference proteome</keyword>
<dbReference type="Proteomes" id="UP000299102">
    <property type="component" value="Unassembled WGS sequence"/>
</dbReference>
<gene>
    <name evidence="2" type="ORF">EVAR_102652_1</name>
</gene>
<evidence type="ECO:0000256" key="1">
    <source>
        <dbReference type="SAM" id="MobiDB-lite"/>
    </source>
</evidence>
<feature type="region of interest" description="Disordered" evidence="1">
    <location>
        <begin position="1"/>
        <end position="22"/>
    </location>
</feature>
<accession>A0A4C1TUS8</accession>
<evidence type="ECO:0000313" key="3">
    <source>
        <dbReference type="Proteomes" id="UP000299102"/>
    </source>
</evidence>